<dbReference type="CDD" id="cd00056">
    <property type="entry name" value="ENDO3c"/>
    <property type="match status" value="1"/>
</dbReference>
<dbReference type="EC" id="3.2.2.21" evidence="3"/>
<dbReference type="GO" id="GO:0032993">
    <property type="term" value="C:protein-DNA complex"/>
    <property type="evidence" value="ECO:0007669"/>
    <property type="project" value="TreeGrafter"/>
</dbReference>
<dbReference type="GO" id="GO:0043916">
    <property type="term" value="F:DNA-7-methylguanine glycosylase activity"/>
    <property type="evidence" value="ECO:0007669"/>
    <property type="project" value="TreeGrafter"/>
</dbReference>
<keyword evidence="5" id="KW-0234">DNA repair</keyword>
<dbReference type="AlphaFoldDB" id="A0A1G2CQV3"/>
<evidence type="ECO:0000256" key="5">
    <source>
        <dbReference type="ARBA" id="ARBA00023204"/>
    </source>
</evidence>
<name>A0A1G2CQV3_9BACT</name>
<dbReference type="PANTHER" id="PTHR43003">
    <property type="entry name" value="DNA-3-METHYLADENINE GLYCOSYLASE"/>
    <property type="match status" value="1"/>
</dbReference>
<dbReference type="InterPro" id="IPR051912">
    <property type="entry name" value="Alkylbase_DNA_Glycosylase/TA"/>
</dbReference>
<evidence type="ECO:0000313" key="8">
    <source>
        <dbReference type="Proteomes" id="UP000178841"/>
    </source>
</evidence>
<comment type="similarity">
    <text evidence="2">Belongs to the alkylbase DNA glycosidase AlkA family.</text>
</comment>
<dbReference type="STRING" id="1798657.A2648_02305"/>
<dbReference type="PANTHER" id="PTHR43003:SF5">
    <property type="entry name" value="DNA-3-METHYLADENINE GLYCOSYLASE"/>
    <property type="match status" value="1"/>
</dbReference>
<evidence type="ECO:0000259" key="6">
    <source>
        <dbReference type="SMART" id="SM00478"/>
    </source>
</evidence>
<evidence type="ECO:0000313" key="7">
    <source>
        <dbReference type="EMBL" id="OGZ03764.1"/>
    </source>
</evidence>
<evidence type="ECO:0000256" key="3">
    <source>
        <dbReference type="ARBA" id="ARBA00012000"/>
    </source>
</evidence>
<dbReference type="Pfam" id="PF00730">
    <property type="entry name" value="HhH-GPD"/>
    <property type="match status" value="1"/>
</dbReference>
<evidence type="ECO:0000256" key="2">
    <source>
        <dbReference type="ARBA" id="ARBA00010817"/>
    </source>
</evidence>
<evidence type="ECO:0000256" key="4">
    <source>
        <dbReference type="ARBA" id="ARBA00022763"/>
    </source>
</evidence>
<dbReference type="Proteomes" id="UP000178841">
    <property type="component" value="Unassembled WGS sequence"/>
</dbReference>
<organism evidence="7 8">
    <name type="scientific">Candidatus Lloydbacteria bacterium RIFCSPHIGHO2_01_FULL_41_20</name>
    <dbReference type="NCBI Taxonomy" id="1798657"/>
    <lineage>
        <taxon>Bacteria</taxon>
        <taxon>Candidatus Lloydiibacteriota</taxon>
    </lineage>
</organism>
<reference evidence="7 8" key="1">
    <citation type="journal article" date="2016" name="Nat. Commun.">
        <title>Thousands of microbial genomes shed light on interconnected biogeochemical processes in an aquifer system.</title>
        <authorList>
            <person name="Anantharaman K."/>
            <person name="Brown C.T."/>
            <person name="Hug L.A."/>
            <person name="Sharon I."/>
            <person name="Castelle C.J."/>
            <person name="Probst A.J."/>
            <person name="Thomas B.C."/>
            <person name="Singh A."/>
            <person name="Wilkins M.J."/>
            <person name="Karaoz U."/>
            <person name="Brodie E.L."/>
            <person name="Williams K.H."/>
            <person name="Hubbard S.S."/>
            <person name="Banfield J.F."/>
        </authorList>
    </citation>
    <scope>NUCLEOTIDE SEQUENCE [LARGE SCALE GENOMIC DNA]</scope>
</reference>
<gene>
    <name evidence="7" type="ORF">A2648_02305</name>
</gene>
<sequence>MQKSISALKKDKRFAKLIKKHGIPDLKWGRVGLKNSFRALVRSIIYQQVSGSAASSILKKFIKLFGRFPKPVDVKKVSVSKLHSAGLSSQKVKYIKDLAKKFLDGTIKHRSLRKMDNGEVIKHLIQVKGIGAWTAHMFLIFTLNRPDILPTGDLGIQKGFKLLYGLKNLPDHDKMEQLAKPWRAHASYASWYLWRLADEDKN</sequence>
<keyword evidence="4" id="KW-0227">DNA damage</keyword>
<dbReference type="SUPFAM" id="SSF48150">
    <property type="entry name" value="DNA-glycosylase"/>
    <property type="match status" value="1"/>
</dbReference>
<dbReference type="SMART" id="SM00478">
    <property type="entry name" value="ENDO3c"/>
    <property type="match status" value="1"/>
</dbReference>
<dbReference type="GO" id="GO:0006285">
    <property type="term" value="P:base-excision repair, AP site formation"/>
    <property type="evidence" value="ECO:0007669"/>
    <property type="project" value="TreeGrafter"/>
</dbReference>
<proteinExistence type="inferred from homology"/>
<comment type="caution">
    <text evidence="7">The sequence shown here is derived from an EMBL/GenBank/DDBJ whole genome shotgun (WGS) entry which is preliminary data.</text>
</comment>
<dbReference type="FunFam" id="1.10.340.30:FF:000004">
    <property type="entry name" value="DNA-3-methyladenine glycosylase II"/>
    <property type="match status" value="1"/>
</dbReference>
<comment type="catalytic activity">
    <reaction evidence="1">
        <text>Hydrolysis of alkylated DNA, releasing 3-methyladenine, 3-methylguanine, 7-methylguanine and 7-methyladenine.</text>
        <dbReference type="EC" id="3.2.2.21"/>
    </reaction>
</comment>
<dbReference type="InterPro" id="IPR011257">
    <property type="entry name" value="DNA_glycosylase"/>
</dbReference>
<dbReference type="GO" id="GO:0032131">
    <property type="term" value="F:alkylated DNA binding"/>
    <property type="evidence" value="ECO:0007669"/>
    <property type="project" value="TreeGrafter"/>
</dbReference>
<dbReference type="Gene3D" id="1.10.1670.40">
    <property type="match status" value="1"/>
</dbReference>
<feature type="domain" description="HhH-GPD" evidence="6">
    <location>
        <begin position="45"/>
        <end position="198"/>
    </location>
</feature>
<accession>A0A1G2CQV3</accession>
<protein>
    <recommendedName>
        <fullName evidence="3">DNA-3-methyladenine glycosylase II</fullName>
        <ecNumber evidence="3">3.2.2.21</ecNumber>
    </recommendedName>
</protein>
<dbReference type="Gene3D" id="1.10.340.30">
    <property type="entry name" value="Hypothetical protein, domain 2"/>
    <property type="match status" value="1"/>
</dbReference>
<dbReference type="EMBL" id="MHLH01000015">
    <property type="protein sequence ID" value="OGZ03764.1"/>
    <property type="molecule type" value="Genomic_DNA"/>
</dbReference>
<dbReference type="GO" id="GO:0008725">
    <property type="term" value="F:DNA-3-methyladenine glycosylase activity"/>
    <property type="evidence" value="ECO:0007669"/>
    <property type="project" value="TreeGrafter"/>
</dbReference>
<evidence type="ECO:0000256" key="1">
    <source>
        <dbReference type="ARBA" id="ARBA00000086"/>
    </source>
</evidence>
<dbReference type="InterPro" id="IPR003265">
    <property type="entry name" value="HhH-GPD_domain"/>
</dbReference>
<dbReference type="GO" id="GO:0006307">
    <property type="term" value="P:DNA alkylation repair"/>
    <property type="evidence" value="ECO:0007669"/>
    <property type="project" value="TreeGrafter"/>
</dbReference>